<protein>
    <submittedName>
        <fullName evidence="1">DNA-binding protein</fullName>
    </submittedName>
</protein>
<sequence length="73" mass="7898">MAAAAAPEKPAYVPADPLLTVREGAAETGQSISTFWRNVRAGRLPQPIYVSPKGPRWRLSEIRAALDALRGAR</sequence>
<keyword evidence="1" id="KW-0238">DNA-binding</keyword>
<gene>
    <name evidence="1" type="ORF">D6Z83_05090</name>
    <name evidence="2" type="ORF">EBE87_06890</name>
</gene>
<dbReference type="InParanoid" id="A0A3A9JL84"/>
<evidence type="ECO:0000313" key="4">
    <source>
        <dbReference type="Proteomes" id="UP000278036"/>
    </source>
</evidence>
<evidence type="ECO:0000313" key="1">
    <source>
        <dbReference type="EMBL" id="RKK05315.1"/>
    </source>
</evidence>
<dbReference type="EMBL" id="RFLX01000003">
    <property type="protein sequence ID" value="RMI26192.1"/>
    <property type="molecule type" value="Genomic_DNA"/>
</dbReference>
<reference evidence="1 4" key="1">
    <citation type="submission" date="2018-09" db="EMBL/GenBank/DDBJ databases">
        <title>Roseomonas sp. nov., isolated from feces of Tibetan antelopes in the Qinghai-Tibet plateau, China.</title>
        <authorList>
            <person name="Tian Z."/>
        </authorList>
    </citation>
    <scope>NUCLEOTIDE SEQUENCE [LARGE SCALE GENOMIC DNA]</scope>
    <source>
        <strain evidence="2 3">Z23</strain>
        <strain evidence="1 4">Z24</strain>
    </source>
</reference>
<dbReference type="Proteomes" id="UP000274097">
    <property type="component" value="Unassembled WGS sequence"/>
</dbReference>
<dbReference type="OrthoDB" id="7284514at2"/>
<proteinExistence type="predicted"/>
<comment type="caution">
    <text evidence="1">The sequence shown here is derived from an EMBL/GenBank/DDBJ whole genome shotgun (WGS) entry which is preliminary data.</text>
</comment>
<evidence type="ECO:0000313" key="3">
    <source>
        <dbReference type="Proteomes" id="UP000274097"/>
    </source>
</evidence>
<name>A0A3A9JL84_9PROT</name>
<evidence type="ECO:0000313" key="2">
    <source>
        <dbReference type="EMBL" id="RMI26192.1"/>
    </source>
</evidence>
<dbReference type="GO" id="GO:0003677">
    <property type="term" value="F:DNA binding"/>
    <property type="evidence" value="ECO:0007669"/>
    <property type="project" value="UniProtKB-KW"/>
</dbReference>
<dbReference type="EMBL" id="RAQU01000019">
    <property type="protein sequence ID" value="RKK05315.1"/>
    <property type="molecule type" value="Genomic_DNA"/>
</dbReference>
<keyword evidence="3" id="KW-1185">Reference proteome</keyword>
<organism evidence="1 4">
    <name type="scientific">Teichococcus wenyumeiae</name>
    <dbReference type="NCBI Taxonomy" id="2478470"/>
    <lineage>
        <taxon>Bacteria</taxon>
        <taxon>Pseudomonadati</taxon>
        <taxon>Pseudomonadota</taxon>
        <taxon>Alphaproteobacteria</taxon>
        <taxon>Acetobacterales</taxon>
        <taxon>Roseomonadaceae</taxon>
        <taxon>Roseomonas</taxon>
    </lineage>
</organism>
<accession>A0A3A9JL84</accession>
<dbReference type="Proteomes" id="UP000278036">
    <property type="component" value="Unassembled WGS sequence"/>
</dbReference>
<dbReference type="AlphaFoldDB" id="A0A3A9JL84"/>
<dbReference type="Gene3D" id="1.10.238.160">
    <property type="match status" value="1"/>
</dbReference>